<keyword evidence="3" id="KW-1185">Reference proteome</keyword>
<dbReference type="InterPro" id="IPR046738">
    <property type="entry name" value="DUF6788"/>
</dbReference>
<dbReference type="RefSeq" id="WP_340605385.1">
    <property type="nucleotide sequence ID" value="NZ_JBBMXV010000006.1"/>
</dbReference>
<evidence type="ECO:0000313" key="3">
    <source>
        <dbReference type="Proteomes" id="UP001596312"/>
    </source>
</evidence>
<comment type="caution">
    <text evidence="2">The sequence shown here is derived from an EMBL/GenBank/DDBJ whole genome shotgun (WGS) entry which is preliminary data.</text>
</comment>
<dbReference type="EMBL" id="JBHSXQ010000006">
    <property type="protein sequence ID" value="MFC6906800.1"/>
    <property type="molecule type" value="Genomic_DNA"/>
</dbReference>
<dbReference type="Pfam" id="PF20586">
    <property type="entry name" value="DUF6788"/>
    <property type="match status" value="1"/>
</dbReference>
<reference evidence="2 3" key="1">
    <citation type="journal article" date="2019" name="Int. J. Syst. Evol. Microbiol.">
        <title>The Global Catalogue of Microorganisms (GCM) 10K type strain sequencing project: providing services to taxonomists for standard genome sequencing and annotation.</title>
        <authorList>
            <consortium name="The Broad Institute Genomics Platform"/>
            <consortium name="The Broad Institute Genome Sequencing Center for Infectious Disease"/>
            <person name="Wu L."/>
            <person name="Ma J."/>
        </authorList>
    </citation>
    <scope>NUCLEOTIDE SEQUENCE [LARGE SCALE GENOMIC DNA]</scope>
    <source>
        <strain evidence="2 3">CGMCC 1.3240</strain>
    </source>
</reference>
<accession>A0ABD5V5V1</accession>
<name>A0ABD5V5V1_9EURY</name>
<dbReference type="AlphaFoldDB" id="A0ABD5V5V1"/>
<evidence type="ECO:0000259" key="1">
    <source>
        <dbReference type="Pfam" id="PF20586"/>
    </source>
</evidence>
<dbReference type="Proteomes" id="UP001596312">
    <property type="component" value="Unassembled WGS sequence"/>
</dbReference>
<proteinExistence type="predicted"/>
<gene>
    <name evidence="2" type="ORF">ACFQGH_16530</name>
</gene>
<protein>
    <submittedName>
        <fullName evidence="2">DUF6788 family protein</fullName>
    </submittedName>
</protein>
<evidence type="ECO:0000313" key="2">
    <source>
        <dbReference type="EMBL" id="MFC6906800.1"/>
    </source>
</evidence>
<organism evidence="2 3">
    <name type="scientific">Halalkalicoccus tibetensis</name>
    <dbReference type="NCBI Taxonomy" id="175632"/>
    <lineage>
        <taxon>Archaea</taxon>
        <taxon>Methanobacteriati</taxon>
        <taxon>Methanobacteriota</taxon>
        <taxon>Stenosarchaea group</taxon>
        <taxon>Halobacteria</taxon>
        <taxon>Halobacteriales</taxon>
        <taxon>Halococcaceae</taxon>
        <taxon>Halalkalicoccus</taxon>
    </lineage>
</organism>
<sequence>MAPTAPPSLPNYLADGLPKQDDETLREVQEYVDELLATREQRRSEPVTEDELPEDAQVLANESSGAVYLEYRTCGDESCSCMSGGAKHGPYKYRAYRDGDTVRREYLGKASSSDTD</sequence>
<feature type="domain" description="DUF6788" evidence="1">
    <location>
        <begin position="50"/>
        <end position="111"/>
    </location>
</feature>